<evidence type="ECO:0000259" key="3">
    <source>
        <dbReference type="Pfam" id="PF01557"/>
    </source>
</evidence>
<feature type="domain" description="Fumarylacetoacetase-like C-terminal" evidence="3">
    <location>
        <begin position="55"/>
        <end position="249"/>
    </location>
</feature>
<accession>A0ABN6P928</accession>
<dbReference type="PANTHER" id="PTHR42796:SF4">
    <property type="entry name" value="FUMARYLACETOACETATE HYDROLASE DOMAIN-CONTAINING PROTEIN 2A"/>
    <property type="match status" value="1"/>
</dbReference>
<dbReference type="RefSeq" id="WP_248564579.1">
    <property type="nucleotide sequence ID" value="NZ_AP025698.1"/>
</dbReference>
<evidence type="ECO:0008006" key="7">
    <source>
        <dbReference type="Google" id="ProtNLM"/>
    </source>
</evidence>
<evidence type="ECO:0000256" key="2">
    <source>
        <dbReference type="ARBA" id="ARBA00022723"/>
    </source>
</evidence>
<keyword evidence="6" id="KW-1185">Reference proteome</keyword>
<dbReference type="InterPro" id="IPR018833">
    <property type="entry name" value="Rv2993c-like_N"/>
</dbReference>
<gene>
    <name evidence="5" type="ORF">MTTB_00800</name>
</gene>
<dbReference type="PANTHER" id="PTHR42796">
    <property type="entry name" value="FUMARYLACETOACETATE HYDROLASE DOMAIN-CONTAINING PROTEIN 2A-RELATED"/>
    <property type="match status" value="1"/>
</dbReference>
<evidence type="ECO:0000256" key="1">
    <source>
        <dbReference type="ARBA" id="ARBA00010211"/>
    </source>
</evidence>
<keyword evidence="2" id="KW-0479">Metal-binding</keyword>
<dbReference type="Proteomes" id="UP000831817">
    <property type="component" value="Chromosome"/>
</dbReference>
<name>A0ABN6P928_9EURY</name>
<dbReference type="SUPFAM" id="SSF56529">
    <property type="entry name" value="FAH"/>
    <property type="match status" value="1"/>
</dbReference>
<dbReference type="Gene3D" id="3.90.850.10">
    <property type="entry name" value="Fumarylacetoacetase-like, C-terminal domain"/>
    <property type="match status" value="1"/>
</dbReference>
<dbReference type="GeneID" id="71964574"/>
<dbReference type="InterPro" id="IPR036663">
    <property type="entry name" value="Fumarylacetoacetase_C_sf"/>
</dbReference>
<protein>
    <recommendedName>
        <fullName evidence="7">2-hydroxyhepta-2,4-diene-1,7-dioate isomerase</fullName>
    </recommendedName>
</protein>
<evidence type="ECO:0000259" key="4">
    <source>
        <dbReference type="Pfam" id="PF10370"/>
    </source>
</evidence>
<reference evidence="5 6" key="1">
    <citation type="submission" date="2022-04" db="EMBL/GenBank/DDBJ databases">
        <title>Complete genome of Methanothermobacter tenebrarum strain RMAS.</title>
        <authorList>
            <person name="Nakamura K."/>
            <person name="Oshima K."/>
            <person name="Hattori M."/>
            <person name="Kamagata Y."/>
            <person name="Takamizawa K."/>
        </authorList>
    </citation>
    <scope>NUCLEOTIDE SEQUENCE [LARGE SCALE GENOMIC DNA]</scope>
    <source>
        <strain evidence="5 6">RMAS</strain>
    </source>
</reference>
<dbReference type="Pfam" id="PF01557">
    <property type="entry name" value="FAA_hydrolase"/>
    <property type="match status" value="1"/>
</dbReference>
<proteinExistence type="inferred from homology"/>
<sequence length="256" mass="29163">MKFLRFQYNNKPRYGFIEDDKIIEVSEKDYLTNNHKRLRECPVNVKILPPANPSKIICVGLNYRDHADELGMEIPEEPIIFLKPPSSIIGDRYPIIYPPMSREVDYEVELAVVISKEAKNVDREDAKNFIAGYTILNDVTARDLQRKDGQWTRSKSFDTFCPIGPWIETDIKPHELEISLHLNGEPRQHSNTRNMIFDVYQLVEFVSNIMTLKKGDIIATGTPPGVGPMKPGDEIEASIEDIGTLKNKVISHPIGT</sequence>
<feature type="domain" description="Rv2993c-like N-terminal" evidence="4">
    <location>
        <begin position="1"/>
        <end position="27"/>
    </location>
</feature>
<evidence type="ECO:0000313" key="5">
    <source>
        <dbReference type="EMBL" id="BDH78701.1"/>
    </source>
</evidence>
<dbReference type="InterPro" id="IPR011234">
    <property type="entry name" value="Fumarylacetoacetase-like_C"/>
</dbReference>
<evidence type="ECO:0000313" key="6">
    <source>
        <dbReference type="Proteomes" id="UP000831817"/>
    </source>
</evidence>
<organism evidence="5 6">
    <name type="scientific">Methanothermobacter tenebrarum</name>
    <dbReference type="NCBI Taxonomy" id="680118"/>
    <lineage>
        <taxon>Archaea</taxon>
        <taxon>Methanobacteriati</taxon>
        <taxon>Methanobacteriota</taxon>
        <taxon>Methanomada group</taxon>
        <taxon>Methanobacteria</taxon>
        <taxon>Methanobacteriales</taxon>
        <taxon>Methanobacteriaceae</taxon>
        <taxon>Methanothermobacter</taxon>
    </lineage>
</organism>
<comment type="similarity">
    <text evidence="1">Belongs to the FAH family.</text>
</comment>
<dbReference type="EMBL" id="AP025698">
    <property type="protein sequence ID" value="BDH78701.1"/>
    <property type="molecule type" value="Genomic_DNA"/>
</dbReference>
<dbReference type="InterPro" id="IPR051121">
    <property type="entry name" value="FAH"/>
</dbReference>
<dbReference type="Pfam" id="PF10370">
    <property type="entry name" value="Rv2993c-like_N"/>
    <property type="match status" value="1"/>
</dbReference>